<dbReference type="AlphaFoldDB" id="A0A438EC03"/>
<dbReference type="PANTHER" id="PTHR22753:SF24">
    <property type="entry name" value="ESTERASE_LIPASE_THIOESTERASE FAMILY PROTEIN"/>
    <property type="match status" value="1"/>
</dbReference>
<dbReference type="GO" id="GO:0019432">
    <property type="term" value="P:triglyceride biosynthetic process"/>
    <property type="evidence" value="ECO:0007669"/>
    <property type="project" value="UniProtKB-ARBA"/>
</dbReference>
<dbReference type="Proteomes" id="UP000288805">
    <property type="component" value="Unassembled WGS sequence"/>
</dbReference>
<evidence type="ECO:0000256" key="4">
    <source>
        <dbReference type="RuleBase" id="RU367023"/>
    </source>
</evidence>
<dbReference type="Pfam" id="PF03982">
    <property type="entry name" value="DAGAT"/>
    <property type="match status" value="1"/>
</dbReference>
<evidence type="ECO:0000313" key="5">
    <source>
        <dbReference type="EMBL" id="RVW45189.1"/>
    </source>
</evidence>
<organism evidence="5 6">
    <name type="scientific">Vitis vinifera</name>
    <name type="common">Grape</name>
    <dbReference type="NCBI Taxonomy" id="29760"/>
    <lineage>
        <taxon>Eukaryota</taxon>
        <taxon>Viridiplantae</taxon>
        <taxon>Streptophyta</taxon>
        <taxon>Embryophyta</taxon>
        <taxon>Tracheophyta</taxon>
        <taxon>Spermatophyta</taxon>
        <taxon>Magnoliopsida</taxon>
        <taxon>eudicotyledons</taxon>
        <taxon>Gunneridae</taxon>
        <taxon>Pentapetalae</taxon>
        <taxon>rosids</taxon>
        <taxon>Vitales</taxon>
        <taxon>Vitaceae</taxon>
        <taxon>Viteae</taxon>
        <taxon>Vitis</taxon>
    </lineage>
</organism>
<evidence type="ECO:0000256" key="1">
    <source>
        <dbReference type="ARBA" id="ARBA00005420"/>
    </source>
</evidence>
<keyword evidence="3 5" id="KW-0012">Acyltransferase</keyword>
<dbReference type="GO" id="GO:0005789">
    <property type="term" value="C:endoplasmic reticulum membrane"/>
    <property type="evidence" value="ECO:0007669"/>
    <property type="project" value="UniProtKB-SubCell"/>
</dbReference>
<keyword evidence="4" id="KW-0256">Endoplasmic reticulum</keyword>
<evidence type="ECO:0000256" key="3">
    <source>
        <dbReference type="ARBA" id="ARBA00023315"/>
    </source>
</evidence>
<name>A0A438EC03_VITVI</name>
<evidence type="ECO:0000256" key="2">
    <source>
        <dbReference type="ARBA" id="ARBA00022679"/>
    </source>
</evidence>
<sequence>MTFVVLFDILPRETLLWKLKMLRSASAFANSRLHAVKAEILILSSMMKLISVYFFSGKDKLLSSQEECERLCHALPNCEIRRFTDSGHFLFLEDGVDLVTIIKGVSFYRRAKYLDYILDYIPPTPSEFKTVAEPISITCPVMLSTLEDGKIVKGLAGIPSEGPTLFVGYHMLLGIETIPLVLQFMDERNILLRGIAHPMLFKRSSGGSLPDLSRFDTIRLVGAVPVSGTNFYKLMSSKSHALLYPGGVREAVHRKGEEYKLFWPEQSEFVRIAARFGAKIIPFGVVGEDDFGQVNLITIMSFNHSFFIDY</sequence>
<dbReference type="GO" id="GO:0004144">
    <property type="term" value="F:diacylglycerol O-acyltransferase activity"/>
    <property type="evidence" value="ECO:0007669"/>
    <property type="project" value="UniProtKB-ARBA"/>
</dbReference>
<keyword evidence="2 4" id="KW-0808">Transferase</keyword>
<dbReference type="PANTHER" id="PTHR22753">
    <property type="entry name" value="TRANSMEMBRANE PROTEIN 68"/>
    <property type="match status" value="1"/>
</dbReference>
<dbReference type="EMBL" id="QGNW01001336">
    <property type="protein sequence ID" value="RVW45189.1"/>
    <property type="molecule type" value="Genomic_DNA"/>
</dbReference>
<comment type="caution">
    <text evidence="5">The sequence shown here is derived from an EMBL/GenBank/DDBJ whole genome shotgun (WGS) entry which is preliminary data.</text>
</comment>
<proteinExistence type="inferred from homology"/>
<comment type="similarity">
    <text evidence="1 4">Belongs to the diacylglycerol acyltransferase family.</text>
</comment>
<dbReference type="InterPro" id="IPR007130">
    <property type="entry name" value="DAGAT"/>
</dbReference>
<dbReference type="EC" id="2.3.1.-" evidence="4"/>
<protein>
    <recommendedName>
        <fullName evidence="4">Acyltransferase</fullName>
        <ecNumber evidence="4">2.3.1.-</ecNumber>
    </recommendedName>
</protein>
<comment type="subcellular location">
    <subcellularLocation>
        <location evidence="4">Endoplasmic reticulum membrane</location>
        <topology evidence="4">Multi-pass membrane protein</topology>
    </subcellularLocation>
</comment>
<accession>A0A438EC03</accession>
<evidence type="ECO:0000313" key="6">
    <source>
        <dbReference type="Proteomes" id="UP000288805"/>
    </source>
</evidence>
<gene>
    <name evidence="5" type="primary">VvCHDh000573_0</name>
    <name evidence="5" type="ORF">CK203_067581</name>
</gene>
<dbReference type="CDD" id="cd07987">
    <property type="entry name" value="LPLAT_MGAT-like"/>
    <property type="match status" value="1"/>
</dbReference>
<reference evidence="5 6" key="1">
    <citation type="journal article" date="2018" name="PLoS Genet.">
        <title>Population sequencing reveals clonal diversity and ancestral inbreeding in the grapevine cultivar Chardonnay.</title>
        <authorList>
            <person name="Roach M.J."/>
            <person name="Johnson D.L."/>
            <person name="Bohlmann J."/>
            <person name="van Vuuren H.J."/>
            <person name="Jones S.J."/>
            <person name="Pretorius I.S."/>
            <person name="Schmidt S.A."/>
            <person name="Borneman A.R."/>
        </authorList>
    </citation>
    <scope>NUCLEOTIDE SEQUENCE [LARGE SCALE GENOMIC DNA]</scope>
    <source>
        <strain evidence="6">cv. Chardonnay</strain>
        <tissue evidence="5">Leaf</tissue>
    </source>
</reference>